<evidence type="ECO:0000259" key="4">
    <source>
        <dbReference type="Pfam" id="PF00535"/>
    </source>
</evidence>
<keyword evidence="3 5" id="KW-0808">Transferase</keyword>
<dbReference type="InterPro" id="IPR029044">
    <property type="entry name" value="Nucleotide-diphossugar_trans"/>
</dbReference>
<reference evidence="6" key="1">
    <citation type="journal article" date="2019" name="Int. J. Syst. Evol. Microbiol.">
        <title>The Global Catalogue of Microorganisms (GCM) 10K type strain sequencing project: providing services to taxonomists for standard genome sequencing and annotation.</title>
        <authorList>
            <consortium name="The Broad Institute Genomics Platform"/>
            <consortium name="The Broad Institute Genome Sequencing Center for Infectious Disease"/>
            <person name="Wu L."/>
            <person name="Ma J."/>
        </authorList>
    </citation>
    <scope>NUCLEOTIDE SEQUENCE [LARGE SCALE GENOMIC DNA]</scope>
    <source>
        <strain evidence="6">KCTC 15012</strain>
    </source>
</reference>
<evidence type="ECO:0000256" key="3">
    <source>
        <dbReference type="ARBA" id="ARBA00022679"/>
    </source>
</evidence>
<name>A0ABW5CAB6_9PROT</name>
<dbReference type="InterPro" id="IPR001173">
    <property type="entry name" value="Glyco_trans_2-like"/>
</dbReference>
<dbReference type="Gene3D" id="3.90.550.10">
    <property type="entry name" value="Spore Coat Polysaccharide Biosynthesis Protein SpsA, Chain A"/>
    <property type="match status" value="1"/>
</dbReference>
<dbReference type="Proteomes" id="UP001597296">
    <property type="component" value="Unassembled WGS sequence"/>
</dbReference>
<dbReference type="EC" id="2.4.-.-" evidence="5"/>
<gene>
    <name evidence="5" type="ORF">ACFSNB_04220</name>
</gene>
<evidence type="ECO:0000256" key="2">
    <source>
        <dbReference type="ARBA" id="ARBA00022676"/>
    </source>
</evidence>
<dbReference type="RefSeq" id="WP_377314788.1">
    <property type="nucleotide sequence ID" value="NZ_JBHUIY010000005.1"/>
</dbReference>
<dbReference type="EMBL" id="JBHUIY010000005">
    <property type="protein sequence ID" value="MFD2233005.1"/>
    <property type="molecule type" value="Genomic_DNA"/>
</dbReference>
<keyword evidence="2 5" id="KW-0328">Glycosyltransferase</keyword>
<dbReference type="PANTHER" id="PTHR43179:SF12">
    <property type="entry name" value="GALACTOFURANOSYLTRANSFERASE GLFT2"/>
    <property type="match status" value="1"/>
</dbReference>
<dbReference type="Pfam" id="PF00535">
    <property type="entry name" value="Glycos_transf_2"/>
    <property type="match status" value="1"/>
</dbReference>
<evidence type="ECO:0000313" key="5">
    <source>
        <dbReference type="EMBL" id="MFD2233005.1"/>
    </source>
</evidence>
<proteinExistence type="inferred from homology"/>
<comment type="caution">
    <text evidence="5">The sequence shown here is derived from an EMBL/GenBank/DDBJ whole genome shotgun (WGS) entry which is preliminary data.</text>
</comment>
<evidence type="ECO:0000313" key="6">
    <source>
        <dbReference type="Proteomes" id="UP001597296"/>
    </source>
</evidence>
<protein>
    <submittedName>
        <fullName evidence="5">Glycosyltransferase family 2 protein</fullName>
        <ecNumber evidence="5">2.4.-.-</ecNumber>
    </submittedName>
</protein>
<evidence type="ECO:0000256" key="1">
    <source>
        <dbReference type="ARBA" id="ARBA00006739"/>
    </source>
</evidence>
<dbReference type="PANTHER" id="PTHR43179">
    <property type="entry name" value="RHAMNOSYLTRANSFERASE WBBL"/>
    <property type="match status" value="1"/>
</dbReference>
<sequence length="547" mass="58197">MACRFHLDILGLGDWLTLVGWAVSPADPILRLGLAWDDRPDAWIPGEYGQPRPDVATARGGDPACGFRIAGVPAVPGRVYRLSALLASGRRWSRPLLRLAERRGEIVCERLDGGSGPPLTRLAPRGLTPSLGHLLARYRPDRPAAPSLSRPVLILVAIYRRADLLAPFLDSLFAHTTSPFRLVLIDDGGADPAVTALLAKARARDDRVEVMTLERNGGFVEAVSRGFESWRGEHVVLANSDTVLPPGWLERLVGPLDRDPALASATPYANAAQICGFPAMPGDNPLYLGLDAAAIDAVFAGLDAEGMLIDLPTGVGFCMAMSRHALARIGFFERGTFGAGYGEENDWCRRAAALGLRNVLVPNLFVYHQHGASFPSELKRRQIERNLAILSERYPDYPGAVRDHILADPGLGWRRFAAFLLAARAHPDGALLTLSGADSPGAALRERLAAASEAGRPLASVTRRGLGFAITLAWAEGWLELPLLSLGDLAALRRCCPVGSVLVGDLAAAPFPVTLAGYGDEVLGPLPAPSPLDRALGAGAGVAISSL</sequence>
<keyword evidence="6" id="KW-1185">Reference proteome</keyword>
<dbReference type="SUPFAM" id="SSF53448">
    <property type="entry name" value="Nucleotide-diphospho-sugar transferases"/>
    <property type="match status" value="1"/>
</dbReference>
<feature type="domain" description="Glycosyltransferase 2-like" evidence="4">
    <location>
        <begin position="154"/>
        <end position="267"/>
    </location>
</feature>
<comment type="similarity">
    <text evidence="1">Belongs to the glycosyltransferase 2 family.</text>
</comment>
<dbReference type="GO" id="GO:0016757">
    <property type="term" value="F:glycosyltransferase activity"/>
    <property type="evidence" value="ECO:0007669"/>
    <property type="project" value="UniProtKB-KW"/>
</dbReference>
<accession>A0ABW5CAB6</accession>
<organism evidence="5 6">
    <name type="scientific">Phaeospirillum tilakii</name>
    <dbReference type="NCBI Taxonomy" id="741673"/>
    <lineage>
        <taxon>Bacteria</taxon>
        <taxon>Pseudomonadati</taxon>
        <taxon>Pseudomonadota</taxon>
        <taxon>Alphaproteobacteria</taxon>
        <taxon>Rhodospirillales</taxon>
        <taxon>Rhodospirillaceae</taxon>
        <taxon>Phaeospirillum</taxon>
    </lineage>
</organism>